<organism evidence="1 2">
    <name type="scientific">Thelohanellus kitauei</name>
    <name type="common">Myxosporean</name>
    <dbReference type="NCBI Taxonomy" id="669202"/>
    <lineage>
        <taxon>Eukaryota</taxon>
        <taxon>Metazoa</taxon>
        <taxon>Cnidaria</taxon>
        <taxon>Myxozoa</taxon>
        <taxon>Myxosporea</taxon>
        <taxon>Bivalvulida</taxon>
        <taxon>Platysporina</taxon>
        <taxon>Myxobolidae</taxon>
        <taxon>Thelohanellus</taxon>
    </lineage>
</organism>
<comment type="caution">
    <text evidence="1">The sequence shown here is derived from an EMBL/GenBank/DDBJ whole genome shotgun (WGS) entry which is preliminary data.</text>
</comment>
<protein>
    <submittedName>
        <fullName evidence="1">Fatty acid amide hydrolase</fullName>
    </submittedName>
</protein>
<dbReference type="OrthoDB" id="421993at2759"/>
<dbReference type="InterPro" id="IPR036928">
    <property type="entry name" value="AS_sf"/>
</dbReference>
<proteinExistence type="predicted"/>
<evidence type="ECO:0000313" key="1">
    <source>
        <dbReference type="EMBL" id="KII65708.1"/>
    </source>
</evidence>
<dbReference type="AlphaFoldDB" id="A0A0C2J9C4"/>
<dbReference type="EMBL" id="JWZT01003741">
    <property type="protein sequence ID" value="KII65708.1"/>
    <property type="molecule type" value="Genomic_DNA"/>
</dbReference>
<evidence type="ECO:0000313" key="2">
    <source>
        <dbReference type="Proteomes" id="UP000031668"/>
    </source>
</evidence>
<dbReference type="GO" id="GO:0016787">
    <property type="term" value="F:hydrolase activity"/>
    <property type="evidence" value="ECO:0007669"/>
    <property type="project" value="UniProtKB-KW"/>
</dbReference>
<dbReference type="Gene3D" id="3.90.1300.10">
    <property type="entry name" value="Amidase signature (AS) domain"/>
    <property type="match status" value="1"/>
</dbReference>
<reference evidence="1 2" key="1">
    <citation type="journal article" date="2014" name="Genome Biol. Evol.">
        <title>The genome of the myxosporean Thelohanellus kitauei shows adaptations to nutrient acquisition within its fish host.</title>
        <authorList>
            <person name="Yang Y."/>
            <person name="Xiong J."/>
            <person name="Zhou Z."/>
            <person name="Huo F."/>
            <person name="Miao W."/>
            <person name="Ran C."/>
            <person name="Liu Y."/>
            <person name="Zhang J."/>
            <person name="Feng J."/>
            <person name="Wang M."/>
            <person name="Wang M."/>
            <person name="Wang L."/>
            <person name="Yao B."/>
        </authorList>
    </citation>
    <scope>NUCLEOTIDE SEQUENCE [LARGE SCALE GENOMIC DNA]</scope>
    <source>
        <strain evidence="1">Wuqing</strain>
    </source>
</reference>
<keyword evidence="2" id="KW-1185">Reference proteome</keyword>
<name>A0A0C2J9C4_THEKT</name>
<sequence length="188" mass="21364">MSQSREVGRFIPTRDATAMFQKSKIQTEISGVKAAILWHCLGKYTKKSLTLLLKRLANLEVIQKLDIEDLPTDFPIRKPMESPEAKNIDMEAIFGAKEIWPYLTIRDYREAYLFKQTTPTAVAKKIIDLCHGETIKSYNATVEIRPDEVLEAAKQSTARYDEGKSLSVLDGVPFFVKEHIKIVKASMN</sequence>
<dbReference type="Proteomes" id="UP000031668">
    <property type="component" value="Unassembled WGS sequence"/>
</dbReference>
<gene>
    <name evidence="1" type="ORF">RF11_16120</name>
</gene>
<keyword evidence="1" id="KW-0378">Hydrolase</keyword>
<dbReference type="SUPFAM" id="SSF75304">
    <property type="entry name" value="Amidase signature (AS) enzymes"/>
    <property type="match status" value="1"/>
</dbReference>
<accession>A0A0C2J9C4</accession>